<feature type="transmembrane region" description="Helical" evidence="9">
    <location>
        <begin position="101"/>
        <end position="131"/>
    </location>
</feature>
<keyword evidence="6 9" id="KW-1133">Transmembrane helix</keyword>
<evidence type="ECO:0000256" key="9">
    <source>
        <dbReference type="RuleBase" id="RU361157"/>
    </source>
</evidence>
<dbReference type="GO" id="GO:0005886">
    <property type="term" value="C:plasma membrane"/>
    <property type="evidence" value="ECO:0007669"/>
    <property type="project" value="UniProtKB-SubCell"/>
</dbReference>
<comment type="caution">
    <text evidence="11">The sequence shown here is derived from an EMBL/GenBank/DDBJ whole genome shotgun (WGS) entry which is preliminary data.</text>
</comment>
<feature type="transmembrane region" description="Helical" evidence="9">
    <location>
        <begin position="137"/>
        <end position="159"/>
    </location>
</feature>
<keyword evidence="8 9" id="KW-0472">Membrane</keyword>
<evidence type="ECO:0000256" key="1">
    <source>
        <dbReference type="ARBA" id="ARBA00004651"/>
    </source>
</evidence>
<evidence type="ECO:0000256" key="4">
    <source>
        <dbReference type="ARBA" id="ARBA00022475"/>
    </source>
</evidence>
<evidence type="ECO:0000256" key="3">
    <source>
        <dbReference type="ARBA" id="ARBA00022448"/>
    </source>
</evidence>
<reference evidence="11 12" key="1">
    <citation type="submission" date="2018-10" db="EMBL/GenBank/DDBJ databases">
        <title>Genomic Encyclopedia of Type Strains, Phase IV (KMG-IV): sequencing the most valuable type-strain genomes for metagenomic binning, comparative biology and taxonomic classification.</title>
        <authorList>
            <person name="Goeker M."/>
        </authorList>
    </citation>
    <scope>NUCLEOTIDE SEQUENCE [LARGE SCALE GENOMIC DNA]</scope>
    <source>
        <strain evidence="11 12">DSM 15521</strain>
    </source>
</reference>
<proteinExistence type="inferred from homology"/>
<accession>A0A420W631</accession>
<dbReference type="AlphaFoldDB" id="A0A420W631"/>
<name>A0A420W631_9BACT</name>
<feature type="transmembrane region" description="Helical" evidence="9">
    <location>
        <begin position="171"/>
        <end position="188"/>
    </location>
</feature>
<evidence type="ECO:0000256" key="5">
    <source>
        <dbReference type="ARBA" id="ARBA00022692"/>
    </source>
</evidence>
<dbReference type="GO" id="GO:0015774">
    <property type="term" value="P:polysaccharide transport"/>
    <property type="evidence" value="ECO:0007669"/>
    <property type="project" value="UniProtKB-KW"/>
</dbReference>
<dbReference type="InterPro" id="IPR013525">
    <property type="entry name" value="ABC2_TM"/>
</dbReference>
<protein>
    <recommendedName>
        <fullName evidence="9">Transport permease protein</fullName>
    </recommendedName>
</protein>
<keyword evidence="7" id="KW-0762">Sugar transport</keyword>
<keyword evidence="12" id="KW-1185">Reference proteome</keyword>
<dbReference type="GO" id="GO:0015920">
    <property type="term" value="P:lipopolysaccharide transport"/>
    <property type="evidence" value="ECO:0007669"/>
    <property type="project" value="TreeGrafter"/>
</dbReference>
<dbReference type="Pfam" id="PF01061">
    <property type="entry name" value="ABC2_membrane"/>
    <property type="match status" value="1"/>
</dbReference>
<evidence type="ECO:0000313" key="12">
    <source>
        <dbReference type="Proteomes" id="UP000280881"/>
    </source>
</evidence>
<comment type="similarity">
    <text evidence="2 9">Belongs to the ABC-2 integral membrane protein family.</text>
</comment>
<keyword evidence="4 9" id="KW-1003">Cell membrane</keyword>
<evidence type="ECO:0000256" key="2">
    <source>
        <dbReference type="ARBA" id="ARBA00007783"/>
    </source>
</evidence>
<feature type="transmembrane region" description="Helical" evidence="9">
    <location>
        <begin position="20"/>
        <end position="43"/>
    </location>
</feature>
<gene>
    <name evidence="11" type="ORF">C7457_1438</name>
</gene>
<evidence type="ECO:0000256" key="8">
    <source>
        <dbReference type="ARBA" id="ARBA00023136"/>
    </source>
</evidence>
<sequence length="256" mass="29445">MQRLKFLIELVKRDFKERYVGSVLGIWWSFLWPAINIFIYTVIFSKVMGAKIKGIPTTYSYGLYLASGLIPWNAFSNTVVRSSNVFIEMRHIITKVPISLPLLPLTVAIFESITFVIGMGILLCVLFILGIEPSSSVVIVPVAYVVQQVFAYSLGLILATLNVFIRDIREIVNVIMQIWFWFTPIVYVESILPEKVKEIVNLNPAYAFIQVYQKSFVVREQLNFETFIFVSVFSLFLLGLAIFIFKKLEKDVRDFL</sequence>
<dbReference type="PROSITE" id="PS51012">
    <property type="entry name" value="ABC_TM2"/>
    <property type="match status" value="1"/>
</dbReference>
<dbReference type="GO" id="GO:0140359">
    <property type="term" value="F:ABC-type transporter activity"/>
    <property type="evidence" value="ECO:0007669"/>
    <property type="project" value="InterPro"/>
</dbReference>
<feature type="transmembrane region" description="Helical" evidence="9">
    <location>
        <begin position="63"/>
        <end position="80"/>
    </location>
</feature>
<dbReference type="EMBL" id="RBIE01000003">
    <property type="protein sequence ID" value="RKQ60615.1"/>
    <property type="molecule type" value="Genomic_DNA"/>
</dbReference>
<evidence type="ECO:0000259" key="10">
    <source>
        <dbReference type="PROSITE" id="PS51012"/>
    </source>
</evidence>
<keyword evidence="5 9" id="KW-0812">Transmembrane</keyword>
<dbReference type="Proteomes" id="UP000280881">
    <property type="component" value="Unassembled WGS sequence"/>
</dbReference>
<evidence type="ECO:0000256" key="6">
    <source>
        <dbReference type="ARBA" id="ARBA00022989"/>
    </source>
</evidence>
<feature type="domain" description="ABC transmembrane type-2" evidence="10">
    <location>
        <begin position="24"/>
        <end position="248"/>
    </location>
</feature>
<dbReference type="PANTHER" id="PTHR30413:SF10">
    <property type="entry name" value="CAPSULE POLYSACCHARIDE EXPORT INNER-MEMBRANE PROTEIN CTRC"/>
    <property type="match status" value="1"/>
</dbReference>
<keyword evidence="3 9" id="KW-0813">Transport</keyword>
<evidence type="ECO:0000313" key="11">
    <source>
        <dbReference type="EMBL" id="RKQ60615.1"/>
    </source>
</evidence>
<dbReference type="OrthoDB" id="9794365at2"/>
<feature type="transmembrane region" description="Helical" evidence="9">
    <location>
        <begin position="226"/>
        <end position="245"/>
    </location>
</feature>
<organism evidence="11 12">
    <name type="scientific">Thermovibrio guaymasensis</name>
    <dbReference type="NCBI Taxonomy" id="240167"/>
    <lineage>
        <taxon>Bacteria</taxon>
        <taxon>Pseudomonadati</taxon>
        <taxon>Aquificota</taxon>
        <taxon>Aquificia</taxon>
        <taxon>Desulfurobacteriales</taxon>
        <taxon>Desulfurobacteriaceae</taxon>
        <taxon>Thermovibrio</taxon>
    </lineage>
</organism>
<dbReference type="PANTHER" id="PTHR30413">
    <property type="entry name" value="INNER MEMBRANE TRANSPORT PERMEASE"/>
    <property type="match status" value="1"/>
</dbReference>
<comment type="subcellular location">
    <subcellularLocation>
        <location evidence="1 9">Cell membrane</location>
        <topology evidence="1 9">Multi-pass membrane protein</topology>
    </subcellularLocation>
</comment>
<evidence type="ECO:0000256" key="7">
    <source>
        <dbReference type="ARBA" id="ARBA00023047"/>
    </source>
</evidence>
<dbReference type="InterPro" id="IPR047817">
    <property type="entry name" value="ABC2_TM_bact-type"/>
</dbReference>
<keyword evidence="7" id="KW-0625">Polysaccharide transport</keyword>